<feature type="compositionally biased region" description="Basic residues" evidence="1">
    <location>
        <begin position="112"/>
        <end position="125"/>
    </location>
</feature>
<feature type="compositionally biased region" description="Low complexity" evidence="1">
    <location>
        <begin position="30"/>
        <end position="51"/>
    </location>
</feature>
<evidence type="ECO:0000313" key="2">
    <source>
        <dbReference type="EMBL" id="EPQ50901.1"/>
    </source>
</evidence>
<sequence>MSTVTQTTRPTPADQCTTAPCTPFRETRRCTSSRTTAPSLPSSPPSRRTAPQCFSPRLGRRTTLSLCRSRTTPRHPLPRSPSRRSSTTARAASCSRWTGTTTPPRCSPTRVYRTHRSRPGRTRRS</sequence>
<keyword evidence="3" id="KW-1185">Reference proteome</keyword>
<protein>
    <submittedName>
        <fullName evidence="2">Uncharacterized protein</fullName>
    </submittedName>
</protein>
<proteinExistence type="predicted"/>
<reference evidence="2 3" key="1">
    <citation type="journal article" date="2012" name="Science">
        <title>The Paleozoic origin of enzymatic lignin decomposition reconstructed from 31 fungal genomes.</title>
        <authorList>
            <person name="Floudas D."/>
            <person name="Binder M."/>
            <person name="Riley R."/>
            <person name="Barry K."/>
            <person name="Blanchette R.A."/>
            <person name="Henrissat B."/>
            <person name="Martinez A.T."/>
            <person name="Otillar R."/>
            <person name="Spatafora J.W."/>
            <person name="Yadav J.S."/>
            <person name="Aerts A."/>
            <person name="Benoit I."/>
            <person name="Boyd A."/>
            <person name="Carlson A."/>
            <person name="Copeland A."/>
            <person name="Coutinho P.M."/>
            <person name="de Vries R.P."/>
            <person name="Ferreira P."/>
            <person name="Findley K."/>
            <person name="Foster B."/>
            <person name="Gaskell J."/>
            <person name="Glotzer D."/>
            <person name="Gorecki P."/>
            <person name="Heitman J."/>
            <person name="Hesse C."/>
            <person name="Hori C."/>
            <person name="Igarashi K."/>
            <person name="Jurgens J.A."/>
            <person name="Kallen N."/>
            <person name="Kersten P."/>
            <person name="Kohler A."/>
            <person name="Kuees U."/>
            <person name="Kumar T.K.A."/>
            <person name="Kuo A."/>
            <person name="LaButti K."/>
            <person name="Larrondo L.F."/>
            <person name="Lindquist E."/>
            <person name="Ling A."/>
            <person name="Lombard V."/>
            <person name="Lucas S."/>
            <person name="Lundell T."/>
            <person name="Martin R."/>
            <person name="McLaughlin D.J."/>
            <person name="Morgenstern I."/>
            <person name="Morin E."/>
            <person name="Murat C."/>
            <person name="Nagy L.G."/>
            <person name="Nolan M."/>
            <person name="Ohm R.A."/>
            <person name="Patyshakuliyeva A."/>
            <person name="Rokas A."/>
            <person name="Ruiz-Duenas F.J."/>
            <person name="Sabat G."/>
            <person name="Salamov A."/>
            <person name="Samejima M."/>
            <person name="Schmutz J."/>
            <person name="Slot J.C."/>
            <person name="St John F."/>
            <person name="Stenlid J."/>
            <person name="Sun H."/>
            <person name="Sun S."/>
            <person name="Syed K."/>
            <person name="Tsang A."/>
            <person name="Wiebenga A."/>
            <person name="Young D."/>
            <person name="Pisabarro A."/>
            <person name="Eastwood D.C."/>
            <person name="Martin F."/>
            <person name="Cullen D."/>
            <person name="Grigoriev I.V."/>
            <person name="Hibbett D.S."/>
        </authorList>
    </citation>
    <scope>NUCLEOTIDE SEQUENCE [LARGE SCALE GENOMIC DNA]</scope>
    <source>
        <strain evidence="2 3">ATCC 11539</strain>
    </source>
</reference>
<accession>S7PSW5</accession>
<dbReference type="GeneID" id="19307735"/>
<feature type="compositionally biased region" description="Low complexity" evidence="1">
    <location>
        <begin position="61"/>
        <end position="70"/>
    </location>
</feature>
<dbReference type="AlphaFoldDB" id="S7PSW5"/>
<dbReference type="HOGENOM" id="CLU_1992878_0_0_1"/>
<dbReference type="KEGG" id="gtr:GLOTRDRAFT_66622"/>
<name>S7PSW5_GLOTA</name>
<feature type="compositionally biased region" description="Polar residues" evidence="1">
    <location>
        <begin position="1"/>
        <end position="20"/>
    </location>
</feature>
<evidence type="ECO:0000313" key="3">
    <source>
        <dbReference type="Proteomes" id="UP000030669"/>
    </source>
</evidence>
<feature type="region of interest" description="Disordered" evidence="1">
    <location>
        <begin position="1"/>
        <end position="125"/>
    </location>
</feature>
<dbReference type="EMBL" id="KB469313">
    <property type="protein sequence ID" value="EPQ50901.1"/>
    <property type="molecule type" value="Genomic_DNA"/>
</dbReference>
<gene>
    <name evidence="2" type="ORF">GLOTRDRAFT_66622</name>
</gene>
<organism evidence="2 3">
    <name type="scientific">Gloeophyllum trabeum (strain ATCC 11539 / FP-39264 / Madison 617)</name>
    <name type="common">Brown rot fungus</name>
    <dbReference type="NCBI Taxonomy" id="670483"/>
    <lineage>
        <taxon>Eukaryota</taxon>
        <taxon>Fungi</taxon>
        <taxon>Dikarya</taxon>
        <taxon>Basidiomycota</taxon>
        <taxon>Agaricomycotina</taxon>
        <taxon>Agaricomycetes</taxon>
        <taxon>Gloeophyllales</taxon>
        <taxon>Gloeophyllaceae</taxon>
        <taxon>Gloeophyllum</taxon>
    </lineage>
</organism>
<dbReference type="RefSeq" id="XP_007870775.1">
    <property type="nucleotide sequence ID" value="XM_007872584.1"/>
</dbReference>
<evidence type="ECO:0000256" key="1">
    <source>
        <dbReference type="SAM" id="MobiDB-lite"/>
    </source>
</evidence>
<dbReference type="Proteomes" id="UP000030669">
    <property type="component" value="Unassembled WGS sequence"/>
</dbReference>
<feature type="compositionally biased region" description="Low complexity" evidence="1">
    <location>
        <begin position="83"/>
        <end position="96"/>
    </location>
</feature>